<dbReference type="Proteomes" id="UP000004757">
    <property type="component" value="Unassembled WGS sequence"/>
</dbReference>
<dbReference type="AlphaFoldDB" id="D4XUX5"/>
<dbReference type="OrthoDB" id="9815641at2"/>
<evidence type="ECO:0000313" key="14">
    <source>
        <dbReference type="EMBL" id="EFF41836.1"/>
    </source>
</evidence>
<dbReference type="Gene3D" id="2.40.240.20">
    <property type="entry name" value="Hypothetical PUA domain-like, domain 1"/>
    <property type="match status" value="1"/>
</dbReference>
<dbReference type="NCBIfam" id="TIGR00046">
    <property type="entry name" value="RsmE family RNA methyltransferase"/>
    <property type="match status" value="1"/>
</dbReference>
<dbReference type="EC" id="2.1.1.193" evidence="3 12"/>
<comment type="similarity">
    <text evidence="2 12">Belongs to the RNA methyltransferase RsmE family.</text>
</comment>
<evidence type="ECO:0000256" key="1">
    <source>
        <dbReference type="ARBA" id="ARBA00004496"/>
    </source>
</evidence>
<dbReference type="EMBL" id="ADNC01000002">
    <property type="protein sequence ID" value="EFF41836.1"/>
    <property type="molecule type" value="Genomic_DNA"/>
</dbReference>
<organism evidence="14 15">
    <name type="scientific">Mycoplasmopsis alligatoris A21JP2</name>
    <dbReference type="NCBI Taxonomy" id="747682"/>
    <lineage>
        <taxon>Bacteria</taxon>
        <taxon>Bacillati</taxon>
        <taxon>Mycoplasmatota</taxon>
        <taxon>Mycoplasmoidales</taxon>
        <taxon>Metamycoplasmataceae</taxon>
        <taxon>Mycoplasmopsis</taxon>
    </lineage>
</organism>
<evidence type="ECO:0000256" key="9">
    <source>
        <dbReference type="ARBA" id="ARBA00022691"/>
    </source>
</evidence>
<evidence type="ECO:0000256" key="5">
    <source>
        <dbReference type="ARBA" id="ARBA00022490"/>
    </source>
</evidence>
<evidence type="ECO:0000256" key="3">
    <source>
        <dbReference type="ARBA" id="ARBA00012328"/>
    </source>
</evidence>
<dbReference type="NCBIfam" id="NF008701">
    <property type="entry name" value="PRK11713.5-5"/>
    <property type="match status" value="1"/>
</dbReference>
<dbReference type="Pfam" id="PF04452">
    <property type="entry name" value="Methyltrans_RNA"/>
    <property type="match status" value="1"/>
</dbReference>
<evidence type="ECO:0000259" key="13">
    <source>
        <dbReference type="Pfam" id="PF04452"/>
    </source>
</evidence>
<accession>D4XUX5</accession>
<dbReference type="CDD" id="cd18084">
    <property type="entry name" value="RsmE-like"/>
    <property type="match status" value="1"/>
</dbReference>
<keyword evidence="7 12" id="KW-0489">Methyltransferase</keyword>
<gene>
    <name evidence="14" type="ORF">MALL_0132</name>
</gene>
<keyword evidence="9 12" id="KW-0949">S-adenosyl-L-methionine</keyword>
<dbReference type="GO" id="GO:0005737">
    <property type="term" value="C:cytoplasm"/>
    <property type="evidence" value="ECO:0007669"/>
    <property type="project" value="UniProtKB-SubCell"/>
</dbReference>
<dbReference type="STRING" id="747682.MALL_0132"/>
<comment type="subcellular location">
    <subcellularLocation>
        <location evidence="1 12">Cytoplasm</location>
    </subcellularLocation>
</comment>
<dbReference type="SUPFAM" id="SSF75217">
    <property type="entry name" value="alpha/beta knot"/>
    <property type="match status" value="1"/>
</dbReference>
<sequence>MNRFFATSQINENYFELDKETLKHLAVIRIEQKPFIINYLEKFYLCRLENNLAKIIEPLDINNELGYEVILAASIIKIERYEWLIQKAIELGATKIVPIISKHTDGSIYKHDKFAKKYDRFNTIIKSATEQSFRNKLITLDPIMDYKKAIYKYKYINNKYIAHEIDLQKTSKLDKIKSDVIFFVGPEGGYDQSEIDYALENNYKCIYLGKRILRAETASIYLLSQLDENN</sequence>
<comment type="caution">
    <text evidence="14">The sequence shown here is derived from an EMBL/GenBank/DDBJ whole genome shotgun (WGS) entry which is preliminary data.</text>
</comment>
<feature type="domain" description="Ribosomal RNA small subunit methyltransferase E methyltransferase" evidence="13">
    <location>
        <begin position="65"/>
        <end position="226"/>
    </location>
</feature>
<evidence type="ECO:0000256" key="4">
    <source>
        <dbReference type="ARBA" id="ARBA00013673"/>
    </source>
</evidence>
<protein>
    <recommendedName>
        <fullName evidence="4 12">Ribosomal RNA small subunit methyltransferase E</fullName>
        <ecNumber evidence="3 12">2.1.1.193</ecNumber>
    </recommendedName>
</protein>
<dbReference type="InterPro" id="IPR029028">
    <property type="entry name" value="Alpha/beta_knot_MTases"/>
</dbReference>
<evidence type="ECO:0000256" key="12">
    <source>
        <dbReference type="PIRNR" id="PIRNR015601"/>
    </source>
</evidence>
<dbReference type="GO" id="GO:0070475">
    <property type="term" value="P:rRNA base methylation"/>
    <property type="evidence" value="ECO:0007669"/>
    <property type="project" value="TreeGrafter"/>
</dbReference>
<evidence type="ECO:0000256" key="10">
    <source>
        <dbReference type="ARBA" id="ARBA00025699"/>
    </source>
</evidence>
<dbReference type="PIRSF" id="PIRSF015601">
    <property type="entry name" value="MTase_slr0722"/>
    <property type="match status" value="1"/>
</dbReference>
<name>D4XUX5_9BACT</name>
<comment type="function">
    <text evidence="10 12">Specifically methylates the N3 position of the uracil ring of uridine 1498 (m3U1498) in 16S rRNA. Acts on the fully assembled 30S ribosomal subunit.</text>
</comment>
<keyword evidence="5 12" id="KW-0963">Cytoplasm</keyword>
<dbReference type="RefSeq" id="WP_005683112.1">
    <property type="nucleotide sequence ID" value="NZ_ADNC01000002.1"/>
</dbReference>
<dbReference type="PANTHER" id="PTHR30027">
    <property type="entry name" value="RIBOSOMAL RNA SMALL SUBUNIT METHYLTRANSFERASE E"/>
    <property type="match status" value="1"/>
</dbReference>
<dbReference type="eggNOG" id="COG1385">
    <property type="taxonomic scope" value="Bacteria"/>
</dbReference>
<reference evidence="14 15" key="1">
    <citation type="submission" date="2010-03" db="EMBL/GenBank/DDBJ databases">
        <authorList>
            <person name="Glass J.I."/>
            <person name="Benders G.A."/>
            <person name="Durkin A.S."/>
            <person name="Farmerie W.G."/>
            <person name="Hlavinka K."/>
            <person name="Hostetler J."/>
            <person name="Jackson J."/>
            <person name="May M.A."/>
            <person name="Miller R.H."/>
            <person name="Paralanov V."/>
            <person name="Radune D."/>
            <person name="Szczypinski B."/>
            <person name="Brown D.R."/>
        </authorList>
    </citation>
    <scope>NUCLEOTIDE SEQUENCE [LARGE SCALE GENOMIC DNA]</scope>
    <source>
        <strain evidence="14 15">A21JP2</strain>
    </source>
</reference>
<comment type="catalytic activity">
    <reaction evidence="11 12">
        <text>uridine(1498) in 16S rRNA + S-adenosyl-L-methionine = N(3)-methyluridine(1498) in 16S rRNA + S-adenosyl-L-homocysteine + H(+)</text>
        <dbReference type="Rhea" id="RHEA:42920"/>
        <dbReference type="Rhea" id="RHEA-COMP:10283"/>
        <dbReference type="Rhea" id="RHEA-COMP:10284"/>
        <dbReference type="ChEBI" id="CHEBI:15378"/>
        <dbReference type="ChEBI" id="CHEBI:57856"/>
        <dbReference type="ChEBI" id="CHEBI:59789"/>
        <dbReference type="ChEBI" id="CHEBI:65315"/>
        <dbReference type="ChEBI" id="CHEBI:74502"/>
        <dbReference type="EC" id="2.1.1.193"/>
    </reaction>
</comment>
<evidence type="ECO:0000256" key="6">
    <source>
        <dbReference type="ARBA" id="ARBA00022552"/>
    </source>
</evidence>
<keyword evidence="6 12" id="KW-0698">rRNA processing</keyword>
<keyword evidence="15" id="KW-1185">Reference proteome</keyword>
<dbReference type="InterPro" id="IPR006700">
    <property type="entry name" value="RsmE"/>
</dbReference>
<keyword evidence="8 12" id="KW-0808">Transferase</keyword>
<evidence type="ECO:0000256" key="8">
    <source>
        <dbReference type="ARBA" id="ARBA00022679"/>
    </source>
</evidence>
<evidence type="ECO:0000256" key="2">
    <source>
        <dbReference type="ARBA" id="ARBA00005528"/>
    </source>
</evidence>
<evidence type="ECO:0000256" key="7">
    <source>
        <dbReference type="ARBA" id="ARBA00022603"/>
    </source>
</evidence>
<dbReference type="GO" id="GO:0070042">
    <property type="term" value="F:rRNA (uridine-N3-)-methyltransferase activity"/>
    <property type="evidence" value="ECO:0007669"/>
    <property type="project" value="TreeGrafter"/>
</dbReference>
<dbReference type="PANTHER" id="PTHR30027:SF3">
    <property type="entry name" value="16S RRNA (URACIL(1498)-N(3))-METHYLTRANSFERASE"/>
    <property type="match status" value="1"/>
</dbReference>
<proteinExistence type="inferred from homology"/>
<evidence type="ECO:0000313" key="15">
    <source>
        <dbReference type="Proteomes" id="UP000004757"/>
    </source>
</evidence>
<dbReference type="InterPro" id="IPR046886">
    <property type="entry name" value="RsmE_MTase_dom"/>
</dbReference>
<evidence type="ECO:0000256" key="11">
    <source>
        <dbReference type="ARBA" id="ARBA00047944"/>
    </source>
</evidence>
<dbReference type="Gene3D" id="3.40.1280.10">
    <property type="match status" value="1"/>
</dbReference>
<dbReference type="InterPro" id="IPR029026">
    <property type="entry name" value="tRNA_m1G_MTases_N"/>
</dbReference>